<proteinExistence type="predicted"/>
<dbReference type="Proteomes" id="UP001150581">
    <property type="component" value="Unassembled WGS sequence"/>
</dbReference>
<gene>
    <name evidence="1" type="primary">ACO2_2</name>
    <name evidence="1" type="ORF">LPJ66_008474</name>
</gene>
<protein>
    <submittedName>
        <fullName evidence="1">Aconitate hydratase</fullName>
    </submittedName>
</protein>
<reference evidence="1" key="1">
    <citation type="submission" date="2022-07" db="EMBL/GenBank/DDBJ databases">
        <title>Phylogenomic reconstructions and comparative analyses of Kickxellomycotina fungi.</title>
        <authorList>
            <person name="Reynolds N.K."/>
            <person name="Stajich J.E."/>
            <person name="Barry K."/>
            <person name="Grigoriev I.V."/>
            <person name="Crous P."/>
            <person name="Smith M.E."/>
        </authorList>
    </citation>
    <scope>NUCLEOTIDE SEQUENCE</scope>
    <source>
        <strain evidence="1">Benny 63K</strain>
    </source>
</reference>
<sequence length="426" mass="46236">MDAPPKRRAGASTLFTANIDINSSTNRQYLASNSAHRAIIESTGVEVSTKGRYCPNTENATDADPALHLHIEAPSQECLDRAIAMVERLKTEAPSEESAGSSQAMAAMALNDSSEYGGVNRHYRPGSASGSHSGRLQEKVFVDMESERGFNVRAKLIGTGGENMKYIQNTTGTRVQVRGRGSGFGDGSMAADSNEPMHLYVTARTEEALTQAREYCQSLIDTIRSQYFEFKDGGSRRQDYYSQGSGSRDSRDRQAGHYQSQRYESHPNGRSQRSYSRSYSGNQNQPSSGYYDQAAASNYDQQQQPYAAAPDAVAEPQSAALAGGDAAAYEEYMKYCTQYYQYYGTYPDHSSYYSQTDASAPAQPASVTGTTADAPGGHTYAQPSEATPSSRTALTPEVAAETNGDYEEGYHNVPPPATYAGNNQQV</sequence>
<name>A0ACC1I9S9_9FUNG</name>
<evidence type="ECO:0000313" key="1">
    <source>
        <dbReference type="EMBL" id="KAJ1888627.1"/>
    </source>
</evidence>
<evidence type="ECO:0000313" key="2">
    <source>
        <dbReference type="Proteomes" id="UP001150581"/>
    </source>
</evidence>
<accession>A0ACC1I9S9</accession>
<keyword evidence="2" id="KW-1185">Reference proteome</keyword>
<dbReference type="EMBL" id="JANBPG010001712">
    <property type="protein sequence ID" value="KAJ1888627.1"/>
    <property type="molecule type" value="Genomic_DNA"/>
</dbReference>
<comment type="caution">
    <text evidence="1">The sequence shown here is derived from an EMBL/GenBank/DDBJ whole genome shotgun (WGS) entry which is preliminary data.</text>
</comment>
<organism evidence="1 2">
    <name type="scientific">Kickxella alabastrina</name>
    <dbReference type="NCBI Taxonomy" id="61397"/>
    <lineage>
        <taxon>Eukaryota</taxon>
        <taxon>Fungi</taxon>
        <taxon>Fungi incertae sedis</taxon>
        <taxon>Zoopagomycota</taxon>
        <taxon>Kickxellomycotina</taxon>
        <taxon>Kickxellomycetes</taxon>
        <taxon>Kickxellales</taxon>
        <taxon>Kickxellaceae</taxon>
        <taxon>Kickxella</taxon>
    </lineage>
</organism>